<dbReference type="PANTHER" id="PTHR43300:SF11">
    <property type="entry name" value="ACETYLTRANSFERASE RV3034C-RELATED"/>
    <property type="match status" value="1"/>
</dbReference>
<comment type="similarity">
    <text evidence="1">Belongs to the transferase hexapeptide repeat family.</text>
</comment>
<dbReference type="SUPFAM" id="SSF51161">
    <property type="entry name" value="Trimeric LpxA-like enzymes"/>
    <property type="match status" value="1"/>
</dbReference>
<evidence type="ECO:0000256" key="2">
    <source>
        <dbReference type="ARBA" id="ARBA00022679"/>
    </source>
</evidence>
<keyword evidence="2 5" id="KW-0808">Transferase</keyword>
<evidence type="ECO:0000256" key="3">
    <source>
        <dbReference type="ARBA" id="ARBA00022737"/>
    </source>
</evidence>
<keyword evidence="4" id="KW-0012">Acyltransferase</keyword>
<evidence type="ECO:0000256" key="1">
    <source>
        <dbReference type="ARBA" id="ARBA00007274"/>
    </source>
</evidence>
<accession>A0A5A4LUQ9</accession>
<dbReference type="InterPro" id="IPR011004">
    <property type="entry name" value="Trimer_LpxA-like_sf"/>
</dbReference>
<proteinExistence type="inferred from homology"/>
<sequence length="181" mass="19909">MIINKNSFVYRILRRTKCKFSHLRYRVKQVHYSAMISSGCDISNDLIMEAETYIGPNCLIGPNVVIKKFAIIGPNVSIVGHDHIFDKVGVPIIYSGRPYGEAKTYIGKDAWIGAGSIILSGVNIGSGAIVAAGSVVTKNIPECTIYGGVPARFIKNRFSEDDKIKHLNLIENENLTGDYCE</sequence>
<evidence type="ECO:0000313" key="5">
    <source>
        <dbReference type="EMBL" id="AXN76252.1"/>
    </source>
</evidence>
<dbReference type="Gene3D" id="2.160.10.10">
    <property type="entry name" value="Hexapeptide repeat proteins"/>
    <property type="match status" value="1"/>
</dbReference>
<organism evidence="5">
    <name type="scientific">Klebsiella pneumoniae subsp. pneumoniae</name>
    <dbReference type="NCBI Taxonomy" id="72407"/>
    <lineage>
        <taxon>Bacteria</taxon>
        <taxon>Pseudomonadati</taxon>
        <taxon>Pseudomonadota</taxon>
        <taxon>Gammaproteobacteria</taxon>
        <taxon>Enterobacterales</taxon>
        <taxon>Enterobacteriaceae</taxon>
        <taxon>Klebsiella/Raoultella group</taxon>
        <taxon>Klebsiella</taxon>
        <taxon>Klebsiella pneumoniae complex</taxon>
    </lineage>
</organism>
<protein>
    <submittedName>
        <fullName evidence="5">Acetyltransferase</fullName>
    </submittedName>
</protein>
<dbReference type="PANTHER" id="PTHR43300">
    <property type="entry name" value="ACETYLTRANSFERASE"/>
    <property type="match status" value="1"/>
</dbReference>
<dbReference type="EMBL" id="MG602979">
    <property type="protein sequence ID" value="AXN76252.1"/>
    <property type="molecule type" value="Genomic_DNA"/>
</dbReference>
<dbReference type="AlphaFoldDB" id="A0A5A4LUQ9"/>
<name>A0A5A4LUQ9_KLEPN</name>
<dbReference type="Pfam" id="PF00132">
    <property type="entry name" value="Hexapep"/>
    <property type="match status" value="2"/>
</dbReference>
<keyword evidence="3" id="KW-0677">Repeat</keyword>
<dbReference type="InterPro" id="IPR050179">
    <property type="entry name" value="Trans_hexapeptide_repeat"/>
</dbReference>
<reference evidence="5" key="1">
    <citation type="submission" date="2018-02" db="EMBL/GenBank/DDBJ databases">
        <title>Congruence between capsular genotypic and phenotypic features of multidrug-resistant (MDR) Klebsiella pneumoniae clones: a step-forward on K-typing by Fourier Transform Infrared (FT-IR) Spectroscopy.</title>
        <authorList>
            <person name="Rodrigues C."/>
            <person name="Sousa C."/>
            <person name="Lopes J.A."/>
            <person name="Novais A."/>
            <person name="Peixe L."/>
        </authorList>
    </citation>
    <scope>NUCLEOTIDE SEQUENCE</scope>
    <source>
        <strain evidence="5">H1122</strain>
    </source>
</reference>
<dbReference type="InterPro" id="IPR018357">
    <property type="entry name" value="Hexapep_transf_CS"/>
</dbReference>
<dbReference type="PROSITE" id="PS00101">
    <property type="entry name" value="HEXAPEP_TRANSFERASES"/>
    <property type="match status" value="1"/>
</dbReference>
<dbReference type="GO" id="GO:0016747">
    <property type="term" value="F:acyltransferase activity, transferring groups other than amino-acyl groups"/>
    <property type="evidence" value="ECO:0007669"/>
    <property type="project" value="UniProtKB-ARBA"/>
</dbReference>
<dbReference type="InterPro" id="IPR001451">
    <property type="entry name" value="Hexapep"/>
</dbReference>
<evidence type="ECO:0000256" key="4">
    <source>
        <dbReference type="ARBA" id="ARBA00023315"/>
    </source>
</evidence>